<dbReference type="InterPro" id="IPR013087">
    <property type="entry name" value="Znf_C2H2_type"/>
</dbReference>
<dbReference type="EMBL" id="JBJUIK010000004">
    <property type="protein sequence ID" value="KAL3528448.1"/>
    <property type="molecule type" value="Genomic_DNA"/>
</dbReference>
<evidence type="ECO:0000256" key="1">
    <source>
        <dbReference type="PROSITE-ProRule" id="PRU00042"/>
    </source>
</evidence>
<feature type="domain" description="C2H2-type" evidence="3">
    <location>
        <begin position="365"/>
        <end position="392"/>
    </location>
</feature>
<feature type="region of interest" description="Disordered" evidence="2">
    <location>
        <begin position="309"/>
        <end position="338"/>
    </location>
</feature>
<keyword evidence="5" id="KW-1185">Reference proteome</keyword>
<reference evidence="4 5" key="1">
    <citation type="submission" date="2024-11" db="EMBL/GenBank/DDBJ databases">
        <title>A near-complete genome assembly of Cinchona calisaya.</title>
        <authorList>
            <person name="Lian D.C."/>
            <person name="Zhao X.W."/>
            <person name="Wei L."/>
        </authorList>
    </citation>
    <scope>NUCLEOTIDE SEQUENCE [LARGE SCALE GENOMIC DNA]</scope>
    <source>
        <tissue evidence="4">Nenye</tissue>
    </source>
</reference>
<dbReference type="Gene3D" id="3.30.160.60">
    <property type="entry name" value="Classic Zinc Finger"/>
    <property type="match status" value="2"/>
</dbReference>
<evidence type="ECO:0000256" key="2">
    <source>
        <dbReference type="SAM" id="MobiDB-lite"/>
    </source>
</evidence>
<feature type="region of interest" description="Disordered" evidence="2">
    <location>
        <begin position="48"/>
        <end position="90"/>
    </location>
</feature>
<proteinExistence type="predicted"/>
<dbReference type="Proteomes" id="UP001630127">
    <property type="component" value="Unassembled WGS sequence"/>
</dbReference>
<evidence type="ECO:0000313" key="4">
    <source>
        <dbReference type="EMBL" id="KAL3528448.1"/>
    </source>
</evidence>
<evidence type="ECO:0000259" key="3">
    <source>
        <dbReference type="PROSITE" id="PS50157"/>
    </source>
</evidence>
<keyword evidence="1" id="KW-0479">Metal-binding</keyword>
<dbReference type="PROSITE" id="PS00028">
    <property type="entry name" value="ZINC_FINGER_C2H2_1"/>
    <property type="match status" value="4"/>
</dbReference>
<feature type="compositionally biased region" description="Basic residues" evidence="2">
    <location>
        <begin position="72"/>
        <end position="82"/>
    </location>
</feature>
<name>A0ABD3AA67_9GENT</name>
<keyword evidence="1" id="KW-0862">Zinc</keyword>
<feature type="domain" description="C2H2-type" evidence="3">
    <location>
        <begin position="455"/>
        <end position="477"/>
    </location>
</feature>
<feature type="compositionally biased region" description="Basic and acidic residues" evidence="2">
    <location>
        <begin position="56"/>
        <end position="71"/>
    </location>
</feature>
<dbReference type="SMART" id="SM00355">
    <property type="entry name" value="ZnF_C2H2"/>
    <property type="match status" value="4"/>
</dbReference>
<dbReference type="AlphaFoldDB" id="A0ABD3AA67"/>
<sequence length="538" mass="60378">MEEEQEMKHLCKFCDKSFPCGRSLGGHMRSHLINIPSEFIEKQHIKKKLPSSKNGNKNDKFKEADVAAERGHRLRENRKKTSKFANTNEDTSSLDSKVCKECGKGFQSWKALFGHMKCHSDKLLVSNNSSFVSVEDDSWTNQKLIMDSQSDNEPAAAAPIRKQRSRTIKRYKAARNTTNISNPSSRASEIHDQEQQQEVAMSLIMLSRDVSCWSGLKSVGGESSDNSYDQFLEARSSCQMNQESKAESKNLKSCNLDSESLKSKMKQSESSKGSGISRKEFRLKNSEVPIDSDTFLGDEFIKKTKVEEGTELPKNLSNERALNQSESESKKQNSSKRKCIVLHDENELSADYSIMYKGSDRKSKFECTTCNKAFHSYQALGGHRASHKRMKAGCCASKIDSSENSNETEISPNQTADSKLIIKCYSIAVDNTNDGSKENVETTDYGLFKKNKLGHECPICLKVFPSGQALGGHKRSHLVAGATKSSQSVVIQKQIPEIRDFLDLNLPAPVEEESSDQVYFNPWWMAINHKNEQLVGML</sequence>
<organism evidence="4 5">
    <name type="scientific">Cinchona calisaya</name>
    <dbReference type="NCBI Taxonomy" id="153742"/>
    <lineage>
        <taxon>Eukaryota</taxon>
        <taxon>Viridiplantae</taxon>
        <taxon>Streptophyta</taxon>
        <taxon>Embryophyta</taxon>
        <taxon>Tracheophyta</taxon>
        <taxon>Spermatophyta</taxon>
        <taxon>Magnoliopsida</taxon>
        <taxon>eudicotyledons</taxon>
        <taxon>Gunneridae</taxon>
        <taxon>Pentapetalae</taxon>
        <taxon>asterids</taxon>
        <taxon>lamiids</taxon>
        <taxon>Gentianales</taxon>
        <taxon>Rubiaceae</taxon>
        <taxon>Cinchonoideae</taxon>
        <taxon>Cinchoneae</taxon>
        <taxon>Cinchona</taxon>
    </lineage>
</organism>
<feature type="domain" description="C2H2-type" evidence="3">
    <location>
        <begin position="97"/>
        <end position="124"/>
    </location>
</feature>
<evidence type="ECO:0000313" key="5">
    <source>
        <dbReference type="Proteomes" id="UP001630127"/>
    </source>
</evidence>
<comment type="caution">
    <text evidence="4">The sequence shown here is derived from an EMBL/GenBank/DDBJ whole genome shotgun (WGS) entry which is preliminary data.</text>
</comment>
<dbReference type="PROSITE" id="PS50157">
    <property type="entry name" value="ZINC_FINGER_C2H2_2"/>
    <property type="match status" value="4"/>
</dbReference>
<dbReference type="PANTHER" id="PTHR46869">
    <property type="entry name" value="C2H2-LIKE ZINC FINGER PROTEIN"/>
    <property type="match status" value="1"/>
</dbReference>
<keyword evidence="1" id="KW-0863">Zinc-finger</keyword>
<dbReference type="InterPro" id="IPR036236">
    <property type="entry name" value="Znf_C2H2_sf"/>
</dbReference>
<dbReference type="PANTHER" id="PTHR46869:SF6">
    <property type="entry name" value="C2H2-TYPE DOMAIN-CONTAINING PROTEIN"/>
    <property type="match status" value="1"/>
</dbReference>
<dbReference type="SUPFAM" id="SSF57667">
    <property type="entry name" value="beta-beta-alpha zinc fingers"/>
    <property type="match status" value="2"/>
</dbReference>
<feature type="region of interest" description="Disordered" evidence="2">
    <location>
        <begin position="242"/>
        <end position="280"/>
    </location>
</feature>
<dbReference type="GO" id="GO:0008270">
    <property type="term" value="F:zinc ion binding"/>
    <property type="evidence" value="ECO:0007669"/>
    <property type="project" value="UniProtKB-KW"/>
</dbReference>
<feature type="domain" description="C2H2-type" evidence="3">
    <location>
        <begin position="9"/>
        <end position="36"/>
    </location>
</feature>
<protein>
    <recommendedName>
        <fullName evidence="3">C2H2-type domain-containing protein</fullName>
    </recommendedName>
</protein>
<accession>A0ABD3AA67</accession>
<feature type="compositionally biased region" description="Basic and acidic residues" evidence="2">
    <location>
        <begin position="259"/>
        <end position="269"/>
    </location>
</feature>
<gene>
    <name evidence="4" type="ORF">ACH5RR_007770</name>
</gene>
<dbReference type="Pfam" id="PF13912">
    <property type="entry name" value="zf-C2H2_6"/>
    <property type="match status" value="4"/>
</dbReference>